<gene>
    <name evidence="1" type="ORF">MKW98_031605</name>
</gene>
<name>A0AAD4S5E7_9MAGN</name>
<proteinExistence type="predicted"/>
<evidence type="ECO:0000313" key="2">
    <source>
        <dbReference type="Proteomes" id="UP001202328"/>
    </source>
</evidence>
<dbReference type="EMBL" id="JAJJMB010014022">
    <property type="protein sequence ID" value="KAI3864013.1"/>
    <property type="molecule type" value="Genomic_DNA"/>
</dbReference>
<sequence length="298" mass="32358">MLRSPAASCSFPPVSCPSNPRNVVPHIFKPNIVVDRRQMLISLTTISVTPLLESTNILATSNANASLFQMPPYRLINRYFLVRAGESEFESLGVINTNPVAKTSMDSGLSIEGRRQTARAALKLKAMGACDQSCWIWPSITQRAYQAAEIIASVNGINRSLIVPEYSFLDARGLGAFEGKTLDAVAQVYEADNISPNIKPPPIDDGTPNESVSDVFVRVTQLMSILETQYSGDTVVIVSPDSDNLTVLQAGLLGLDLRKHNDLFFSPGEVREVNPDEIPAYKEPASGAFKCSNPPSCI</sequence>
<dbReference type="SUPFAM" id="SSF53254">
    <property type="entry name" value="Phosphoglycerate mutase-like"/>
    <property type="match status" value="1"/>
</dbReference>
<dbReference type="AlphaFoldDB" id="A0AAD4S5E7"/>
<dbReference type="InterPro" id="IPR013078">
    <property type="entry name" value="His_Pase_superF_clade-1"/>
</dbReference>
<protein>
    <recommendedName>
        <fullName evidence="3">Phosphoglycerate mutase family protein</fullName>
    </recommendedName>
</protein>
<keyword evidence="2" id="KW-1185">Reference proteome</keyword>
<accession>A0AAD4S5E7</accession>
<reference evidence="1" key="1">
    <citation type="submission" date="2022-04" db="EMBL/GenBank/DDBJ databases">
        <title>A functionally conserved STORR gene fusion in Papaver species that diverged 16.8 million years ago.</title>
        <authorList>
            <person name="Catania T."/>
        </authorList>
    </citation>
    <scope>NUCLEOTIDE SEQUENCE</scope>
    <source>
        <strain evidence="1">S-188037</strain>
    </source>
</reference>
<evidence type="ECO:0008006" key="3">
    <source>
        <dbReference type="Google" id="ProtNLM"/>
    </source>
</evidence>
<dbReference type="Pfam" id="PF00300">
    <property type="entry name" value="His_Phos_1"/>
    <property type="match status" value="1"/>
</dbReference>
<dbReference type="PANTHER" id="PTHR47580:SF1">
    <property type="entry name" value="PHOSPHOGLYCERATE MUTASE FAMILY PROTEIN"/>
    <property type="match status" value="1"/>
</dbReference>
<organism evidence="1 2">
    <name type="scientific">Papaver atlanticum</name>
    <dbReference type="NCBI Taxonomy" id="357466"/>
    <lineage>
        <taxon>Eukaryota</taxon>
        <taxon>Viridiplantae</taxon>
        <taxon>Streptophyta</taxon>
        <taxon>Embryophyta</taxon>
        <taxon>Tracheophyta</taxon>
        <taxon>Spermatophyta</taxon>
        <taxon>Magnoliopsida</taxon>
        <taxon>Ranunculales</taxon>
        <taxon>Papaveraceae</taxon>
        <taxon>Papaveroideae</taxon>
        <taxon>Papaver</taxon>
    </lineage>
</organism>
<dbReference type="Gene3D" id="3.40.50.1240">
    <property type="entry name" value="Phosphoglycerate mutase-like"/>
    <property type="match status" value="1"/>
</dbReference>
<comment type="caution">
    <text evidence="1">The sequence shown here is derived from an EMBL/GenBank/DDBJ whole genome shotgun (WGS) entry which is preliminary data.</text>
</comment>
<dbReference type="PANTHER" id="PTHR47580">
    <property type="entry name" value="PHOSPHOGLYCERATE MUTASE FAMILY PROTEIN"/>
    <property type="match status" value="1"/>
</dbReference>
<dbReference type="InterPro" id="IPR029033">
    <property type="entry name" value="His_PPase_superfam"/>
</dbReference>
<evidence type="ECO:0000313" key="1">
    <source>
        <dbReference type="EMBL" id="KAI3864013.1"/>
    </source>
</evidence>
<dbReference type="Proteomes" id="UP001202328">
    <property type="component" value="Unassembled WGS sequence"/>
</dbReference>